<evidence type="ECO:0008006" key="4">
    <source>
        <dbReference type="Google" id="ProtNLM"/>
    </source>
</evidence>
<dbReference type="Gene3D" id="2.115.10.20">
    <property type="entry name" value="Glycosyl hydrolase domain, family 43"/>
    <property type="match status" value="1"/>
</dbReference>
<evidence type="ECO:0000256" key="1">
    <source>
        <dbReference type="SAM" id="SignalP"/>
    </source>
</evidence>
<keyword evidence="3" id="KW-1185">Reference proteome</keyword>
<organism evidence="2 3">
    <name type="scientific">Micromonospora mirobrigensis</name>
    <dbReference type="NCBI Taxonomy" id="262898"/>
    <lineage>
        <taxon>Bacteria</taxon>
        <taxon>Bacillati</taxon>
        <taxon>Actinomycetota</taxon>
        <taxon>Actinomycetes</taxon>
        <taxon>Micromonosporales</taxon>
        <taxon>Micromonosporaceae</taxon>
        <taxon>Micromonospora</taxon>
    </lineage>
</organism>
<feature type="signal peptide" evidence="1">
    <location>
        <begin position="1"/>
        <end position="24"/>
    </location>
</feature>
<feature type="chain" id="PRO_5008708045" description="Glycosyl hydrolases family 43" evidence="1">
    <location>
        <begin position="25"/>
        <end position="388"/>
    </location>
</feature>
<dbReference type="Proteomes" id="UP000199504">
    <property type="component" value="Unassembled WGS sequence"/>
</dbReference>
<sequence length="388" mass="40976">MAAGVGVLLTLTLAVWVNSGTASATQSSGTTLPAASAAVPVALSGIDLHDGMVLKDGDTYYLYGTRYACGFRWNTATPTNFCGFGVATAPSLAGPWSQITNLFDPNSIDPYNGRTWRDECTRNNNAGCFNPRMVQRSSDGVWILWFNSVADYADGPGRNSYNAMGCAGPAGPCGPGAGAHGSYNKPKIYTCVTNGDFGIFTDGTSAYLICTMTNQTLAMEKLDVWWTNGTGNVAGNGVTNIAGYTASEGPGAYFDSTSGKWVMTLNYDNCGYGSGCGLAYATAPSPLGPWTAPRNWGIAVDSKARATISWNSCGGQPRTVSVVDGVPYQIIDLWVPDANDDSRNQTNAGLLITPLVFRDPPNTPGVPWQPFEELRCYQPGSSATATTR</sequence>
<evidence type="ECO:0000313" key="2">
    <source>
        <dbReference type="EMBL" id="SCF06801.1"/>
    </source>
</evidence>
<dbReference type="STRING" id="262898.GA0070564_10329"/>
<dbReference type="SUPFAM" id="SSF75005">
    <property type="entry name" value="Arabinanase/levansucrase/invertase"/>
    <property type="match status" value="1"/>
</dbReference>
<accession>A0A1C4XF96</accession>
<gene>
    <name evidence="2" type="ORF">GA0070564_10329</name>
</gene>
<protein>
    <recommendedName>
        <fullName evidence="4">Glycosyl hydrolases family 43</fullName>
    </recommendedName>
</protein>
<name>A0A1C4XF96_9ACTN</name>
<evidence type="ECO:0000313" key="3">
    <source>
        <dbReference type="Proteomes" id="UP000199504"/>
    </source>
</evidence>
<reference evidence="3" key="1">
    <citation type="submission" date="2016-06" db="EMBL/GenBank/DDBJ databases">
        <authorList>
            <person name="Varghese N."/>
            <person name="Submissions Spin"/>
        </authorList>
    </citation>
    <scope>NUCLEOTIDE SEQUENCE [LARGE SCALE GENOMIC DNA]</scope>
    <source>
        <strain evidence="3">DSM 44830</strain>
    </source>
</reference>
<dbReference type="AlphaFoldDB" id="A0A1C4XF96"/>
<dbReference type="EMBL" id="FMCX01000003">
    <property type="protein sequence ID" value="SCF06801.1"/>
    <property type="molecule type" value="Genomic_DNA"/>
</dbReference>
<proteinExistence type="predicted"/>
<dbReference type="InterPro" id="IPR023296">
    <property type="entry name" value="Glyco_hydro_beta-prop_sf"/>
</dbReference>
<keyword evidence="1" id="KW-0732">Signal</keyword>